<keyword evidence="3 9" id="KW-1133">Transmembrane helix</keyword>
<keyword evidence="4 8" id="KW-0297">G-protein coupled receptor</keyword>
<dbReference type="STRING" id="7998.ENSIPUP00000031088"/>
<comment type="similarity">
    <text evidence="8">Belongs to the G-protein coupled receptor 1 family.</text>
</comment>
<feature type="transmembrane region" description="Helical" evidence="9">
    <location>
        <begin position="310"/>
        <end position="330"/>
    </location>
</feature>
<dbReference type="RefSeq" id="XP_017331105.2">
    <property type="nucleotide sequence ID" value="XM_017475616.3"/>
</dbReference>
<feature type="transmembrane region" description="Helical" evidence="9">
    <location>
        <begin position="204"/>
        <end position="225"/>
    </location>
</feature>
<dbReference type="Pfam" id="PF00001">
    <property type="entry name" value="7tm_1"/>
    <property type="match status" value="1"/>
</dbReference>
<dbReference type="GO" id="GO:0004983">
    <property type="term" value="F:neuropeptide Y receptor activity"/>
    <property type="evidence" value="ECO:0007669"/>
    <property type="project" value="InterPro"/>
</dbReference>
<dbReference type="PANTHER" id="PTHR24235">
    <property type="entry name" value="NEUROPEPTIDE Y RECEPTOR"/>
    <property type="match status" value="1"/>
</dbReference>
<organism evidence="12 13">
    <name type="scientific">Ictalurus punctatus</name>
    <name type="common">Channel catfish</name>
    <name type="synonym">Silurus punctatus</name>
    <dbReference type="NCBI Taxonomy" id="7998"/>
    <lineage>
        <taxon>Eukaryota</taxon>
        <taxon>Metazoa</taxon>
        <taxon>Chordata</taxon>
        <taxon>Craniata</taxon>
        <taxon>Vertebrata</taxon>
        <taxon>Euteleostomi</taxon>
        <taxon>Actinopterygii</taxon>
        <taxon>Neopterygii</taxon>
        <taxon>Teleostei</taxon>
        <taxon>Ostariophysi</taxon>
        <taxon>Siluriformes</taxon>
        <taxon>Ictaluridae</taxon>
        <taxon>Ictalurus</taxon>
    </lineage>
</organism>
<evidence type="ECO:0000256" key="3">
    <source>
        <dbReference type="ARBA" id="ARBA00022989"/>
    </source>
</evidence>
<feature type="transmembrane region" description="Helical" evidence="9">
    <location>
        <begin position="350"/>
        <end position="373"/>
    </location>
</feature>
<evidence type="ECO:0000256" key="6">
    <source>
        <dbReference type="ARBA" id="ARBA00023170"/>
    </source>
</evidence>
<comment type="subcellular location">
    <subcellularLocation>
        <location evidence="1">Membrane</location>
        <topology evidence="1">Multi-pass membrane protein</topology>
    </subcellularLocation>
</comment>
<dbReference type="SUPFAM" id="SSF81321">
    <property type="entry name" value="Family A G protein-coupled receptor-like"/>
    <property type="match status" value="1"/>
</dbReference>
<dbReference type="GO" id="GO:0043005">
    <property type="term" value="C:neuron projection"/>
    <property type="evidence" value="ECO:0007669"/>
    <property type="project" value="TreeGrafter"/>
</dbReference>
<dbReference type="Proteomes" id="UP000221080">
    <property type="component" value="Chromosome 9"/>
</dbReference>
<dbReference type="CTD" id="797157"/>
<name>A0A2D0RMD1_ICTPU</name>
<dbReference type="PROSITE" id="PS50262">
    <property type="entry name" value="G_PROTEIN_RECEP_F1_2"/>
    <property type="match status" value="1"/>
</dbReference>
<dbReference type="PANTHER" id="PTHR24235:SF19">
    <property type="entry name" value="PROLACTIN RELEASING PEPTIDE RECEPTOR-LIKE"/>
    <property type="match status" value="1"/>
</dbReference>
<dbReference type="AlphaFoldDB" id="A0A2D0RMD1"/>
<feature type="transmembrane region" description="Helical" evidence="9">
    <location>
        <begin position="254"/>
        <end position="279"/>
    </location>
</feature>
<dbReference type="InterPro" id="IPR001402">
    <property type="entry name" value="Prolrel_pep_rcpt"/>
</dbReference>
<dbReference type="SMART" id="SM01381">
    <property type="entry name" value="7TM_GPCR_Srsx"/>
    <property type="match status" value="1"/>
</dbReference>
<evidence type="ECO:0000256" key="8">
    <source>
        <dbReference type="RuleBase" id="RU000688"/>
    </source>
</evidence>
<dbReference type="KEGG" id="ipu:108269650"/>
<reference evidence="12" key="1">
    <citation type="journal article" date="2016" name="Nat. Commun.">
        <title>The channel catfish genome sequence provides insights into the evolution of scale formation in teleosts.</title>
        <authorList>
            <person name="Liu Z."/>
            <person name="Liu S."/>
            <person name="Yao J."/>
            <person name="Bao L."/>
            <person name="Zhang J."/>
            <person name="Li Y."/>
            <person name="Jiang C."/>
            <person name="Sun L."/>
            <person name="Wang R."/>
            <person name="Zhang Y."/>
            <person name="Zhou T."/>
            <person name="Zeng Q."/>
            <person name="Fu Q."/>
            <person name="Gao S."/>
            <person name="Li N."/>
            <person name="Koren S."/>
            <person name="Jiang Y."/>
            <person name="Zimin A."/>
            <person name="Xu P."/>
            <person name="Phillippy A.M."/>
            <person name="Geng X."/>
            <person name="Song L."/>
            <person name="Sun F."/>
            <person name="Li C."/>
            <person name="Wang X."/>
            <person name="Chen A."/>
            <person name="Jin Y."/>
            <person name="Yuan Z."/>
            <person name="Yang Y."/>
            <person name="Tan S."/>
            <person name="Peatman E."/>
            <person name="Lu J."/>
            <person name="Qin Z."/>
            <person name="Dunham R."/>
            <person name="Li Z."/>
            <person name="Sonstegard T."/>
            <person name="Feng J."/>
            <person name="Danzmann R.G."/>
            <person name="Schroeder S."/>
            <person name="Scheffler B."/>
            <person name="Duke M.V."/>
            <person name="Ballard L."/>
            <person name="Kucuktas H."/>
            <person name="Kaltenboeck L."/>
            <person name="Liu H."/>
            <person name="Armbruster J."/>
            <person name="Xie Y."/>
            <person name="Kirby M.L."/>
            <person name="Tian Y."/>
            <person name="Flanagan M.E."/>
            <person name="Mu W."/>
            <person name="Waldbieser G.C."/>
        </authorList>
    </citation>
    <scope>NUCLEOTIDE SEQUENCE [LARGE SCALE GENOMIC DNA]</scope>
    <source>
        <strain evidence="12">SDA103</strain>
    </source>
</reference>
<dbReference type="PRINTS" id="PR00237">
    <property type="entry name" value="GPCRRHODOPSN"/>
</dbReference>
<feature type="transmembrane region" description="Helical" evidence="9">
    <location>
        <begin position="171"/>
        <end position="192"/>
    </location>
</feature>
<dbReference type="GeneID" id="108269650"/>
<feature type="chain" id="PRO_5039927084" evidence="10">
    <location>
        <begin position="22"/>
        <end position="427"/>
    </location>
</feature>
<keyword evidence="6 8" id="KW-0675">Receptor</keyword>
<reference evidence="13" key="2">
    <citation type="submission" date="2025-08" db="UniProtKB">
        <authorList>
            <consortium name="RefSeq"/>
        </authorList>
    </citation>
    <scope>IDENTIFICATION</scope>
    <source>
        <tissue evidence="13">Blood</tissue>
    </source>
</reference>
<gene>
    <name evidence="13" type="primary">prlh2r</name>
</gene>
<evidence type="ECO:0000313" key="12">
    <source>
        <dbReference type="Proteomes" id="UP000221080"/>
    </source>
</evidence>
<keyword evidence="12" id="KW-1185">Reference proteome</keyword>
<proteinExistence type="inferred from homology"/>
<accession>A0A2D0RMD1</accession>
<dbReference type="InterPro" id="IPR000276">
    <property type="entry name" value="GPCR_Rhodpsn"/>
</dbReference>
<keyword evidence="10" id="KW-0732">Signal</keyword>
<sequence length="427" mass="47973">MCVCVCVCVCVLAILQSAVQPQEDESSLSELIFGSSTVYLRCDQLDKRKGKAVVNMDSLLNGTWENTSFNISPPSLSSFNGLNLLMELKILFVPLYSMLVLVACCGNLFLLFLIGLNKKLHSTTNFLIGNLALADLVMCLFCVPLTVFYAFDERGWIFGNFMCRFVSLMQTATVFAAVLSLTAIAVDRYIVVAYPIRRRVGRHFCIRLVLSIWLCALVMSIPATLHTVYLDLSAAGHHMAVCEEFWQEQELGRLIYSCFFLLLSYFVPLAAVSISYCAISCHLQHRATQGLIAAIASNQEKWGRKRRKTFRLLLISVLCFAFSWLPLQVVNLIRDLDTDFVILSKSHVNVIQVSCHLLAMSSACFNPFIYASLHDKFLSYLCRHMFQRRRQSQAQSSCTTSSRLPRQHTSSTVAGIPMAVTKTLQDN</sequence>
<keyword evidence="2 8" id="KW-0812">Transmembrane</keyword>
<feature type="transmembrane region" description="Helical" evidence="9">
    <location>
        <begin position="90"/>
        <end position="114"/>
    </location>
</feature>
<evidence type="ECO:0000256" key="9">
    <source>
        <dbReference type="SAM" id="Phobius"/>
    </source>
</evidence>
<keyword evidence="5 9" id="KW-0472">Membrane</keyword>
<evidence type="ECO:0000256" key="5">
    <source>
        <dbReference type="ARBA" id="ARBA00023136"/>
    </source>
</evidence>
<dbReference type="InterPro" id="IPR017452">
    <property type="entry name" value="GPCR_Rhodpsn_7TM"/>
</dbReference>
<evidence type="ECO:0000259" key="11">
    <source>
        <dbReference type="PROSITE" id="PS50262"/>
    </source>
</evidence>
<evidence type="ECO:0000256" key="1">
    <source>
        <dbReference type="ARBA" id="ARBA00004141"/>
    </source>
</evidence>
<dbReference type="OrthoDB" id="9941925at2759"/>
<feature type="domain" description="G-protein coupled receptors family 1 profile" evidence="11">
    <location>
        <begin position="106"/>
        <end position="370"/>
    </location>
</feature>
<dbReference type="PROSITE" id="PS00237">
    <property type="entry name" value="G_PROTEIN_RECEP_F1_1"/>
    <property type="match status" value="1"/>
</dbReference>
<dbReference type="GO" id="GO:0042923">
    <property type="term" value="F:neuropeptide binding"/>
    <property type="evidence" value="ECO:0007669"/>
    <property type="project" value="TreeGrafter"/>
</dbReference>
<evidence type="ECO:0000256" key="10">
    <source>
        <dbReference type="SAM" id="SignalP"/>
    </source>
</evidence>
<evidence type="ECO:0000256" key="2">
    <source>
        <dbReference type="ARBA" id="ARBA00022692"/>
    </source>
</evidence>
<feature type="transmembrane region" description="Helical" evidence="9">
    <location>
        <begin position="126"/>
        <end position="151"/>
    </location>
</feature>
<dbReference type="Gene3D" id="1.20.1070.10">
    <property type="entry name" value="Rhodopsin 7-helix transmembrane proteins"/>
    <property type="match status" value="1"/>
</dbReference>
<feature type="signal peptide" evidence="10">
    <location>
        <begin position="1"/>
        <end position="21"/>
    </location>
</feature>
<keyword evidence="7 8" id="KW-0807">Transducer</keyword>
<evidence type="ECO:0000313" key="13">
    <source>
        <dbReference type="RefSeq" id="XP_017331105.2"/>
    </source>
</evidence>
<protein>
    <submittedName>
        <fullName evidence="13">Prolactin releasing hormone 2 receptor</fullName>
    </submittedName>
</protein>
<dbReference type="GO" id="GO:0005886">
    <property type="term" value="C:plasma membrane"/>
    <property type="evidence" value="ECO:0007669"/>
    <property type="project" value="TreeGrafter"/>
</dbReference>
<dbReference type="PRINTS" id="PR01018">
    <property type="entry name" value="PRPRECEPTOR"/>
</dbReference>
<evidence type="ECO:0000256" key="7">
    <source>
        <dbReference type="ARBA" id="ARBA00023224"/>
    </source>
</evidence>
<evidence type="ECO:0000256" key="4">
    <source>
        <dbReference type="ARBA" id="ARBA00023040"/>
    </source>
</evidence>